<proteinExistence type="predicted"/>
<evidence type="ECO:0000313" key="1">
    <source>
        <dbReference type="EMBL" id="KAG0499538.1"/>
    </source>
</evidence>
<protein>
    <submittedName>
        <fullName evidence="1">Uncharacterized protein</fullName>
    </submittedName>
</protein>
<evidence type="ECO:0000313" key="2">
    <source>
        <dbReference type="Proteomes" id="UP000636800"/>
    </source>
</evidence>
<sequence length="128" mass="14228">MYFSLYRSSPLPKLRWVNTSSALRFVKRRGSRVDPGGMVVSSSPERVEYGRDPFGRKVPEAVGPLPRVDVAASWHRWTRVVLGLVRGKRLLPGGPGLADSAGEEWPVGRFSLPDLRQTGVEFLVGVKR</sequence>
<dbReference type="OrthoDB" id="5588846at2759"/>
<accession>A0A835VJQ4</accession>
<keyword evidence="2" id="KW-1185">Reference proteome</keyword>
<dbReference type="EMBL" id="JADCNL010000001">
    <property type="protein sequence ID" value="KAG0499538.1"/>
    <property type="molecule type" value="Genomic_DNA"/>
</dbReference>
<comment type="caution">
    <text evidence="1">The sequence shown here is derived from an EMBL/GenBank/DDBJ whole genome shotgun (WGS) entry which is preliminary data.</text>
</comment>
<name>A0A835VJQ4_VANPL</name>
<gene>
    <name evidence="1" type="ORF">HPP92_004229</name>
</gene>
<organism evidence="1 2">
    <name type="scientific">Vanilla planifolia</name>
    <name type="common">Vanilla</name>
    <dbReference type="NCBI Taxonomy" id="51239"/>
    <lineage>
        <taxon>Eukaryota</taxon>
        <taxon>Viridiplantae</taxon>
        <taxon>Streptophyta</taxon>
        <taxon>Embryophyta</taxon>
        <taxon>Tracheophyta</taxon>
        <taxon>Spermatophyta</taxon>
        <taxon>Magnoliopsida</taxon>
        <taxon>Liliopsida</taxon>
        <taxon>Asparagales</taxon>
        <taxon>Orchidaceae</taxon>
        <taxon>Vanilloideae</taxon>
        <taxon>Vanilleae</taxon>
        <taxon>Vanilla</taxon>
    </lineage>
</organism>
<reference evidence="1 2" key="1">
    <citation type="journal article" date="2020" name="Nat. Food">
        <title>A phased Vanilla planifolia genome enables genetic improvement of flavour and production.</title>
        <authorList>
            <person name="Hasing T."/>
            <person name="Tang H."/>
            <person name="Brym M."/>
            <person name="Khazi F."/>
            <person name="Huang T."/>
            <person name="Chambers A.H."/>
        </authorList>
    </citation>
    <scope>NUCLEOTIDE SEQUENCE [LARGE SCALE GENOMIC DNA]</scope>
    <source>
        <tissue evidence="1">Leaf</tissue>
    </source>
</reference>
<dbReference type="AlphaFoldDB" id="A0A835VJQ4"/>
<dbReference type="Proteomes" id="UP000636800">
    <property type="component" value="Chromosome 1"/>
</dbReference>